<feature type="transmembrane region" description="Helical" evidence="1">
    <location>
        <begin position="90"/>
        <end position="107"/>
    </location>
</feature>
<dbReference type="RefSeq" id="WP_345142559.1">
    <property type="nucleotide sequence ID" value="NZ_BAABAT010000067.1"/>
</dbReference>
<evidence type="ECO:0000313" key="2">
    <source>
        <dbReference type="EMBL" id="GAA4263360.1"/>
    </source>
</evidence>
<keyword evidence="1" id="KW-1133">Transmembrane helix</keyword>
<feature type="transmembrane region" description="Helical" evidence="1">
    <location>
        <begin position="168"/>
        <end position="187"/>
    </location>
</feature>
<reference evidence="3" key="1">
    <citation type="journal article" date="2019" name="Int. J. Syst. Evol. Microbiol.">
        <title>The Global Catalogue of Microorganisms (GCM) 10K type strain sequencing project: providing services to taxonomists for standard genome sequencing and annotation.</title>
        <authorList>
            <consortium name="The Broad Institute Genomics Platform"/>
            <consortium name="The Broad Institute Genome Sequencing Center for Infectious Disease"/>
            <person name="Wu L."/>
            <person name="Ma J."/>
        </authorList>
    </citation>
    <scope>NUCLEOTIDE SEQUENCE [LARGE SCALE GENOMIC DNA]</scope>
    <source>
        <strain evidence="3">JCM 17441</strain>
    </source>
</reference>
<evidence type="ECO:0008006" key="4">
    <source>
        <dbReference type="Google" id="ProtNLM"/>
    </source>
</evidence>
<accession>A0ABP8DTM9</accession>
<keyword evidence="3" id="KW-1185">Reference proteome</keyword>
<evidence type="ECO:0000313" key="3">
    <source>
        <dbReference type="Proteomes" id="UP001500620"/>
    </source>
</evidence>
<keyword evidence="1" id="KW-0812">Transmembrane</keyword>
<dbReference type="EMBL" id="BAABAT010000067">
    <property type="protein sequence ID" value="GAA4263360.1"/>
    <property type="molecule type" value="Genomic_DNA"/>
</dbReference>
<sequence>MMNSDAATLVSVVGTTLNAIYAWPQVTRALGSVAGVSLGTVLVGYMSRLAWACYALVRHDLGLLAGQIPPLAALLVLMVILICKRPTLRVRVLISFGLLSVAILSVAHNVPLLTGVAVTTAALAAVPQLLTPRTDEGVAGVSARTYVLAAAASAFWLTYGLLAGDPMICLPHAVALPTSTLVAIRTARMRRRTTPSPE</sequence>
<name>A0ABP8DTM9_9ACTN</name>
<feature type="transmembrane region" description="Helical" evidence="1">
    <location>
        <begin position="63"/>
        <end position="83"/>
    </location>
</feature>
<feature type="transmembrane region" description="Helical" evidence="1">
    <location>
        <begin position="35"/>
        <end position="57"/>
    </location>
</feature>
<organism evidence="2 3">
    <name type="scientific">Dactylosporangium darangshiense</name>
    <dbReference type="NCBI Taxonomy" id="579108"/>
    <lineage>
        <taxon>Bacteria</taxon>
        <taxon>Bacillati</taxon>
        <taxon>Actinomycetota</taxon>
        <taxon>Actinomycetes</taxon>
        <taxon>Micromonosporales</taxon>
        <taxon>Micromonosporaceae</taxon>
        <taxon>Dactylosporangium</taxon>
    </lineage>
</organism>
<evidence type="ECO:0000256" key="1">
    <source>
        <dbReference type="SAM" id="Phobius"/>
    </source>
</evidence>
<keyword evidence="1" id="KW-0472">Membrane</keyword>
<comment type="caution">
    <text evidence="2">The sequence shown here is derived from an EMBL/GenBank/DDBJ whole genome shotgun (WGS) entry which is preliminary data.</text>
</comment>
<gene>
    <name evidence="2" type="ORF">GCM10022255_107210</name>
</gene>
<protein>
    <recommendedName>
        <fullName evidence="4">Integral membrane protein</fullName>
    </recommendedName>
</protein>
<dbReference type="Proteomes" id="UP001500620">
    <property type="component" value="Unassembled WGS sequence"/>
</dbReference>
<proteinExistence type="predicted"/>
<dbReference type="Gene3D" id="1.20.1280.290">
    <property type="match status" value="2"/>
</dbReference>